<comment type="subcellular location">
    <subcellularLocation>
        <location evidence="1 9">Golgi apparatus membrane</location>
        <topology evidence="1 9">Single-pass type II membrane protein</topology>
    </subcellularLocation>
</comment>
<keyword evidence="8 9" id="KW-0325">Glycoprotein</keyword>
<dbReference type="GO" id="GO:0016051">
    <property type="term" value="P:carbohydrate biosynthetic process"/>
    <property type="evidence" value="ECO:0007669"/>
    <property type="project" value="InterPro"/>
</dbReference>
<gene>
    <name evidence="10" type="ORF">P5673_013125</name>
</gene>
<dbReference type="Gene3D" id="3.40.50.300">
    <property type="entry name" value="P-loop containing nucleotide triphosphate hydrolases"/>
    <property type="match status" value="1"/>
</dbReference>
<sequence length="328" mass="38796">MMKEGISFRCIRLGALVIAAASLLSLLGWMIQIDRTVKVTQKFQDEFEINRTAQKKKSEKLVREYCSRYGPELEKEKNSDFSNLIVVEEYKLMYCSVPKVACTVWKRLLAQLQGINVTNGVHKNTRGKLTILSNYDKDNQERILNSYTKFMFVREPFERLLSAYRDCFHGSYKTTAPYWKDYHKFVKDVLARCNGCNNDTLPGDVTFEQFATFLVIQWREGALFQEHWREQYNLCHPCQIQFDFIGHYETLAEDALFILRKTNLENKVEFPHWNPTDTKSLIQEYYSTLSFLRIKQLQTIYQKDAQLFGYSYPRSLEMIVNKHIRERL</sequence>
<evidence type="ECO:0000313" key="10">
    <source>
        <dbReference type="EMBL" id="KAK2563425.1"/>
    </source>
</evidence>
<evidence type="ECO:0000256" key="1">
    <source>
        <dbReference type="ARBA" id="ARBA00004323"/>
    </source>
</evidence>
<keyword evidence="11" id="KW-1185">Reference proteome</keyword>
<comment type="similarity">
    <text evidence="2 9">Belongs to the sulfotransferase 2 family.</text>
</comment>
<keyword evidence="6 9" id="KW-0333">Golgi apparatus</keyword>
<evidence type="ECO:0000256" key="5">
    <source>
        <dbReference type="ARBA" id="ARBA00022989"/>
    </source>
</evidence>
<dbReference type="EMBL" id="JARQWQ010000025">
    <property type="protein sequence ID" value="KAK2563425.1"/>
    <property type="molecule type" value="Genomic_DNA"/>
</dbReference>
<reference evidence="10" key="1">
    <citation type="journal article" date="2023" name="G3 (Bethesda)">
        <title>Whole genome assembly and annotation of the endangered Caribbean coral Acropora cervicornis.</title>
        <authorList>
            <person name="Selwyn J.D."/>
            <person name="Vollmer S.V."/>
        </authorList>
    </citation>
    <scope>NUCLEOTIDE SEQUENCE</scope>
    <source>
        <strain evidence="10">K2</strain>
    </source>
</reference>
<evidence type="ECO:0000256" key="8">
    <source>
        <dbReference type="ARBA" id="ARBA00023180"/>
    </source>
</evidence>
<evidence type="ECO:0000256" key="6">
    <source>
        <dbReference type="ARBA" id="ARBA00023034"/>
    </source>
</evidence>
<dbReference type="AlphaFoldDB" id="A0AAD9QM16"/>
<dbReference type="Pfam" id="PF03567">
    <property type="entry name" value="Sulfotransfer_2"/>
    <property type="match status" value="1"/>
</dbReference>
<proteinExistence type="inferred from homology"/>
<evidence type="ECO:0000256" key="7">
    <source>
        <dbReference type="ARBA" id="ARBA00023136"/>
    </source>
</evidence>
<organism evidence="10 11">
    <name type="scientific">Acropora cervicornis</name>
    <name type="common">Staghorn coral</name>
    <dbReference type="NCBI Taxonomy" id="6130"/>
    <lineage>
        <taxon>Eukaryota</taxon>
        <taxon>Metazoa</taxon>
        <taxon>Cnidaria</taxon>
        <taxon>Anthozoa</taxon>
        <taxon>Hexacorallia</taxon>
        <taxon>Scleractinia</taxon>
        <taxon>Astrocoeniina</taxon>
        <taxon>Acroporidae</taxon>
        <taxon>Acropora</taxon>
    </lineage>
</organism>
<keyword evidence="4" id="KW-0812">Transmembrane</keyword>
<dbReference type="InterPro" id="IPR005331">
    <property type="entry name" value="Sulfotransferase"/>
</dbReference>
<keyword evidence="7" id="KW-0472">Membrane</keyword>
<protein>
    <recommendedName>
        <fullName evidence="9">Carbohydrate sulfotransferase</fullName>
        <ecNumber evidence="9">2.8.2.-</ecNumber>
    </recommendedName>
</protein>
<dbReference type="GO" id="GO:0000139">
    <property type="term" value="C:Golgi membrane"/>
    <property type="evidence" value="ECO:0007669"/>
    <property type="project" value="UniProtKB-SubCell"/>
</dbReference>
<dbReference type="InterPro" id="IPR027417">
    <property type="entry name" value="P-loop_NTPase"/>
</dbReference>
<dbReference type="Proteomes" id="UP001249851">
    <property type="component" value="Unassembled WGS sequence"/>
</dbReference>
<dbReference type="SUPFAM" id="SSF52540">
    <property type="entry name" value="P-loop containing nucleoside triphosphate hydrolases"/>
    <property type="match status" value="1"/>
</dbReference>
<name>A0AAD9QM16_ACRCE</name>
<keyword evidence="5" id="KW-1133">Transmembrane helix</keyword>
<evidence type="ECO:0000313" key="11">
    <source>
        <dbReference type="Proteomes" id="UP001249851"/>
    </source>
</evidence>
<evidence type="ECO:0000256" key="9">
    <source>
        <dbReference type="RuleBase" id="RU364020"/>
    </source>
</evidence>
<keyword evidence="3 9" id="KW-0808">Transferase</keyword>
<dbReference type="InterPro" id="IPR018011">
    <property type="entry name" value="Carb_sulfotrans_8-10"/>
</dbReference>
<evidence type="ECO:0000256" key="4">
    <source>
        <dbReference type="ARBA" id="ARBA00022692"/>
    </source>
</evidence>
<dbReference type="PANTHER" id="PTHR12137">
    <property type="entry name" value="CARBOHYDRATE SULFOTRANSFERASE"/>
    <property type="match status" value="1"/>
</dbReference>
<comment type="caution">
    <text evidence="10">The sequence shown here is derived from an EMBL/GenBank/DDBJ whole genome shotgun (WGS) entry which is preliminary data.</text>
</comment>
<dbReference type="EC" id="2.8.2.-" evidence="9"/>
<accession>A0AAD9QM16</accession>
<evidence type="ECO:0000256" key="2">
    <source>
        <dbReference type="ARBA" id="ARBA00006339"/>
    </source>
</evidence>
<evidence type="ECO:0000256" key="3">
    <source>
        <dbReference type="ARBA" id="ARBA00022679"/>
    </source>
</evidence>
<dbReference type="GO" id="GO:0008146">
    <property type="term" value="F:sulfotransferase activity"/>
    <property type="evidence" value="ECO:0007669"/>
    <property type="project" value="InterPro"/>
</dbReference>
<keyword evidence="9" id="KW-0119">Carbohydrate metabolism</keyword>
<reference evidence="10" key="2">
    <citation type="journal article" date="2023" name="Science">
        <title>Genomic signatures of disease resistance in endangered staghorn corals.</title>
        <authorList>
            <person name="Vollmer S.V."/>
            <person name="Selwyn J.D."/>
            <person name="Despard B.A."/>
            <person name="Roesel C.L."/>
        </authorList>
    </citation>
    <scope>NUCLEOTIDE SEQUENCE</scope>
    <source>
        <strain evidence="10">K2</strain>
    </source>
</reference>
<keyword evidence="9" id="KW-0735">Signal-anchor</keyword>
<dbReference type="PANTHER" id="PTHR12137:SF54">
    <property type="entry name" value="CARBOHYDRATE SULFOTRANSFERASE"/>
    <property type="match status" value="1"/>
</dbReference>